<sequence length="33" mass="3619">MGLLGHWEKEWPNVKHLAHWRGAGFGGCDGSQG</sequence>
<reference evidence="1 2" key="2">
    <citation type="journal article" date="2010" name="Nucleic Acids Res.">
        <title>BeetleBase in 2010: revisions to provide comprehensive genomic information for Tribolium castaneum.</title>
        <authorList>
            <person name="Kim H.S."/>
            <person name="Murphy T."/>
            <person name="Xia J."/>
            <person name="Caragea D."/>
            <person name="Park Y."/>
            <person name="Beeman R.W."/>
            <person name="Lorenzen M.D."/>
            <person name="Butcher S."/>
            <person name="Manak J.R."/>
            <person name="Brown S.J."/>
        </authorList>
    </citation>
    <scope>NUCLEOTIDE SEQUENCE [LARGE SCALE GENOMIC DNA]</scope>
    <source>
        <strain evidence="1 2">Georgia GA2</strain>
    </source>
</reference>
<dbReference type="InParanoid" id="A0A139W8D6"/>
<dbReference type="AlphaFoldDB" id="A0A139W8D6"/>
<organism evidence="1 2">
    <name type="scientific">Tribolium castaneum</name>
    <name type="common">Red flour beetle</name>
    <dbReference type="NCBI Taxonomy" id="7070"/>
    <lineage>
        <taxon>Eukaryota</taxon>
        <taxon>Metazoa</taxon>
        <taxon>Ecdysozoa</taxon>
        <taxon>Arthropoda</taxon>
        <taxon>Hexapoda</taxon>
        <taxon>Insecta</taxon>
        <taxon>Pterygota</taxon>
        <taxon>Neoptera</taxon>
        <taxon>Endopterygota</taxon>
        <taxon>Coleoptera</taxon>
        <taxon>Polyphaga</taxon>
        <taxon>Cucujiformia</taxon>
        <taxon>Tenebrionidae</taxon>
        <taxon>Tenebrionidae incertae sedis</taxon>
        <taxon>Tribolium</taxon>
    </lineage>
</organism>
<dbReference type="EMBL" id="KQ973428">
    <property type="protein sequence ID" value="KXZ75538.1"/>
    <property type="molecule type" value="Genomic_DNA"/>
</dbReference>
<dbReference type="Proteomes" id="UP000007266">
    <property type="component" value="Unassembled WGS sequence"/>
</dbReference>
<name>A0A139W8D6_TRICA</name>
<proteinExistence type="predicted"/>
<gene>
    <name evidence="1" type="primary">AUGUSTUS-3.0.2_32961</name>
    <name evidence="1" type="ORF">TcasGA2_TC032961</name>
</gene>
<accession>A0A139W8D6</accession>
<evidence type="ECO:0000313" key="2">
    <source>
        <dbReference type="Proteomes" id="UP000007266"/>
    </source>
</evidence>
<protein>
    <submittedName>
        <fullName evidence="1">Uncharacterized protein</fullName>
    </submittedName>
</protein>
<keyword evidence="2" id="KW-1185">Reference proteome</keyword>
<evidence type="ECO:0000313" key="1">
    <source>
        <dbReference type="EMBL" id="KXZ75538.1"/>
    </source>
</evidence>
<reference evidence="1 2" key="1">
    <citation type="journal article" date="2008" name="Nature">
        <title>The genome of the model beetle and pest Tribolium castaneum.</title>
        <authorList>
            <consortium name="Tribolium Genome Sequencing Consortium"/>
            <person name="Richards S."/>
            <person name="Gibbs R.A."/>
            <person name="Weinstock G.M."/>
            <person name="Brown S.J."/>
            <person name="Denell R."/>
            <person name="Beeman R.W."/>
            <person name="Gibbs R."/>
            <person name="Beeman R.W."/>
            <person name="Brown S.J."/>
            <person name="Bucher G."/>
            <person name="Friedrich M."/>
            <person name="Grimmelikhuijzen C.J."/>
            <person name="Klingler M."/>
            <person name="Lorenzen M."/>
            <person name="Richards S."/>
            <person name="Roth S."/>
            <person name="Schroder R."/>
            <person name="Tautz D."/>
            <person name="Zdobnov E.M."/>
            <person name="Muzny D."/>
            <person name="Gibbs R.A."/>
            <person name="Weinstock G.M."/>
            <person name="Attaway T."/>
            <person name="Bell S."/>
            <person name="Buhay C.J."/>
            <person name="Chandrabose M.N."/>
            <person name="Chavez D."/>
            <person name="Clerk-Blankenburg K.P."/>
            <person name="Cree A."/>
            <person name="Dao M."/>
            <person name="Davis C."/>
            <person name="Chacko J."/>
            <person name="Dinh H."/>
            <person name="Dugan-Rocha S."/>
            <person name="Fowler G."/>
            <person name="Garner T.T."/>
            <person name="Garnes J."/>
            <person name="Gnirke A."/>
            <person name="Hawes A."/>
            <person name="Hernandez J."/>
            <person name="Hines S."/>
            <person name="Holder M."/>
            <person name="Hume J."/>
            <person name="Jhangiani S.N."/>
            <person name="Joshi V."/>
            <person name="Khan Z.M."/>
            <person name="Jackson L."/>
            <person name="Kovar C."/>
            <person name="Kowis A."/>
            <person name="Lee S."/>
            <person name="Lewis L.R."/>
            <person name="Margolis J."/>
            <person name="Morgan M."/>
            <person name="Nazareth L.V."/>
            <person name="Nguyen N."/>
            <person name="Okwuonu G."/>
            <person name="Parker D."/>
            <person name="Richards S."/>
            <person name="Ruiz S.J."/>
            <person name="Santibanez J."/>
            <person name="Savard J."/>
            <person name="Scherer S.E."/>
            <person name="Schneider B."/>
            <person name="Sodergren E."/>
            <person name="Tautz D."/>
            <person name="Vattahil S."/>
            <person name="Villasana D."/>
            <person name="White C.S."/>
            <person name="Wright R."/>
            <person name="Park Y."/>
            <person name="Beeman R.W."/>
            <person name="Lord J."/>
            <person name="Oppert B."/>
            <person name="Lorenzen M."/>
            <person name="Brown S."/>
            <person name="Wang L."/>
            <person name="Savard J."/>
            <person name="Tautz D."/>
            <person name="Richards S."/>
            <person name="Weinstock G."/>
            <person name="Gibbs R.A."/>
            <person name="Liu Y."/>
            <person name="Worley K."/>
            <person name="Weinstock G."/>
            <person name="Elsik C.G."/>
            <person name="Reese J.T."/>
            <person name="Elhaik E."/>
            <person name="Landan G."/>
            <person name="Graur D."/>
            <person name="Arensburger P."/>
            <person name="Atkinson P."/>
            <person name="Beeman R.W."/>
            <person name="Beidler J."/>
            <person name="Brown S.J."/>
            <person name="Demuth J.P."/>
            <person name="Drury D.W."/>
            <person name="Du Y.Z."/>
            <person name="Fujiwara H."/>
            <person name="Lorenzen M."/>
            <person name="Maselli V."/>
            <person name="Osanai M."/>
            <person name="Park Y."/>
            <person name="Robertson H.M."/>
            <person name="Tu Z."/>
            <person name="Wang J.J."/>
            <person name="Wang S."/>
            <person name="Richards S."/>
            <person name="Song H."/>
            <person name="Zhang L."/>
            <person name="Sodergren E."/>
            <person name="Werner D."/>
            <person name="Stanke M."/>
            <person name="Morgenstern B."/>
            <person name="Solovyev V."/>
            <person name="Kosarev P."/>
            <person name="Brown G."/>
            <person name="Chen H.C."/>
            <person name="Ermolaeva O."/>
            <person name="Hlavina W."/>
            <person name="Kapustin Y."/>
            <person name="Kiryutin B."/>
            <person name="Kitts P."/>
            <person name="Maglott D."/>
            <person name="Pruitt K."/>
            <person name="Sapojnikov V."/>
            <person name="Souvorov A."/>
            <person name="Mackey A.J."/>
            <person name="Waterhouse R.M."/>
            <person name="Wyder S."/>
            <person name="Zdobnov E.M."/>
            <person name="Zdobnov E.M."/>
            <person name="Wyder S."/>
            <person name="Kriventseva E.V."/>
            <person name="Kadowaki T."/>
            <person name="Bork P."/>
            <person name="Aranda M."/>
            <person name="Bao R."/>
            <person name="Beermann A."/>
            <person name="Berns N."/>
            <person name="Bolognesi R."/>
            <person name="Bonneton F."/>
            <person name="Bopp D."/>
            <person name="Brown S.J."/>
            <person name="Bucher G."/>
            <person name="Butts T."/>
            <person name="Chaumot A."/>
            <person name="Denell R.E."/>
            <person name="Ferrier D.E."/>
            <person name="Friedrich M."/>
            <person name="Gordon C.M."/>
            <person name="Jindra M."/>
            <person name="Klingler M."/>
            <person name="Lan Q."/>
            <person name="Lattorff H.M."/>
            <person name="Laudet V."/>
            <person name="von Levetsow C."/>
            <person name="Liu Z."/>
            <person name="Lutz R."/>
            <person name="Lynch J.A."/>
            <person name="da Fonseca R.N."/>
            <person name="Posnien N."/>
            <person name="Reuter R."/>
            <person name="Roth S."/>
            <person name="Savard J."/>
            <person name="Schinko J.B."/>
            <person name="Schmitt C."/>
            <person name="Schoppmeier M."/>
            <person name="Schroder R."/>
            <person name="Shippy T.D."/>
            <person name="Simonnet F."/>
            <person name="Marques-Souza H."/>
            <person name="Tautz D."/>
            <person name="Tomoyasu Y."/>
            <person name="Trauner J."/>
            <person name="Van der Zee M."/>
            <person name="Vervoort M."/>
            <person name="Wittkopp N."/>
            <person name="Wimmer E.A."/>
            <person name="Yang X."/>
            <person name="Jones A.K."/>
            <person name="Sattelle D.B."/>
            <person name="Ebert P.R."/>
            <person name="Nelson D."/>
            <person name="Scott J.G."/>
            <person name="Beeman R.W."/>
            <person name="Muthukrishnan S."/>
            <person name="Kramer K.J."/>
            <person name="Arakane Y."/>
            <person name="Beeman R.W."/>
            <person name="Zhu Q."/>
            <person name="Hogenkamp D."/>
            <person name="Dixit R."/>
            <person name="Oppert B."/>
            <person name="Jiang H."/>
            <person name="Zou Z."/>
            <person name="Marshall J."/>
            <person name="Elpidina E."/>
            <person name="Vinokurov K."/>
            <person name="Oppert C."/>
            <person name="Zou Z."/>
            <person name="Evans J."/>
            <person name="Lu Z."/>
            <person name="Zhao P."/>
            <person name="Sumathipala N."/>
            <person name="Altincicek B."/>
            <person name="Vilcinskas A."/>
            <person name="Williams M."/>
            <person name="Hultmark D."/>
            <person name="Hetru C."/>
            <person name="Jiang H."/>
            <person name="Grimmelikhuijzen C.J."/>
            <person name="Hauser F."/>
            <person name="Cazzamali G."/>
            <person name="Williamson M."/>
            <person name="Park Y."/>
            <person name="Li B."/>
            <person name="Tanaka Y."/>
            <person name="Predel R."/>
            <person name="Neupert S."/>
            <person name="Schachtner J."/>
            <person name="Verleyen P."/>
            <person name="Raible F."/>
            <person name="Bork P."/>
            <person name="Friedrich M."/>
            <person name="Walden K.K."/>
            <person name="Robertson H.M."/>
            <person name="Angeli S."/>
            <person name="Foret S."/>
            <person name="Bucher G."/>
            <person name="Schuetz S."/>
            <person name="Maleszka R."/>
            <person name="Wimmer E.A."/>
            <person name="Beeman R.W."/>
            <person name="Lorenzen M."/>
            <person name="Tomoyasu Y."/>
            <person name="Miller S.C."/>
            <person name="Grossmann D."/>
            <person name="Bucher G."/>
        </authorList>
    </citation>
    <scope>NUCLEOTIDE SEQUENCE [LARGE SCALE GENOMIC DNA]</scope>
    <source>
        <strain evidence="1 2">Georgia GA2</strain>
    </source>
</reference>